<name>A0A0K1JGD6_9MICO</name>
<evidence type="ECO:0000313" key="3">
    <source>
        <dbReference type="Proteomes" id="UP000066480"/>
    </source>
</evidence>
<reference evidence="2 3" key="1">
    <citation type="submission" date="2015-03" db="EMBL/GenBank/DDBJ databases">
        <title>Luteipulveratus halotolerans sp. nov., a novel actinobacterium (Dermacoccaceae) from Sarawak, Malaysia.</title>
        <authorList>
            <person name="Juboi H."/>
            <person name="Basik A."/>
            <person name="Shamsul S.S."/>
            <person name="Arnold P."/>
            <person name="Schmitt E.K."/>
            <person name="Sanglier J.-J."/>
            <person name="Yeo T."/>
        </authorList>
    </citation>
    <scope>NUCLEOTIDE SEQUENCE [LARGE SCALE GENOMIC DNA]</scope>
    <source>
        <strain evidence="2 3">MN07-A0370</strain>
    </source>
</reference>
<organism evidence="2 3">
    <name type="scientific">Luteipulveratus mongoliensis</name>
    <dbReference type="NCBI Taxonomy" id="571913"/>
    <lineage>
        <taxon>Bacteria</taxon>
        <taxon>Bacillati</taxon>
        <taxon>Actinomycetota</taxon>
        <taxon>Actinomycetes</taxon>
        <taxon>Micrococcales</taxon>
        <taxon>Dermacoccaceae</taxon>
        <taxon>Luteipulveratus</taxon>
    </lineage>
</organism>
<proteinExistence type="predicted"/>
<dbReference type="STRING" id="571913.VV02_07700"/>
<sequence length="77" mass="8758">MTYCRRHGVAHDVAETSCDEPTDPRRDHDEWIAFRAGQLSCPTCISLRALERAHRAEGPKSMTTKTSVRAMEARDDR</sequence>
<evidence type="ECO:0000313" key="2">
    <source>
        <dbReference type="EMBL" id="AKU15764.1"/>
    </source>
</evidence>
<keyword evidence="3" id="KW-1185">Reference proteome</keyword>
<accession>A0A0K1JGD6</accession>
<dbReference type="Proteomes" id="UP000066480">
    <property type="component" value="Chromosome"/>
</dbReference>
<dbReference type="AlphaFoldDB" id="A0A0K1JGD6"/>
<protein>
    <submittedName>
        <fullName evidence="2">Uncharacterized protein</fullName>
    </submittedName>
</protein>
<dbReference type="EMBL" id="CP011112">
    <property type="protein sequence ID" value="AKU15764.1"/>
    <property type="molecule type" value="Genomic_DNA"/>
</dbReference>
<evidence type="ECO:0000256" key="1">
    <source>
        <dbReference type="SAM" id="MobiDB-lite"/>
    </source>
</evidence>
<gene>
    <name evidence="2" type="ORF">VV02_07700</name>
</gene>
<dbReference type="RefSeq" id="WP_052590833.1">
    <property type="nucleotide sequence ID" value="NZ_CP011112.1"/>
</dbReference>
<feature type="region of interest" description="Disordered" evidence="1">
    <location>
        <begin position="55"/>
        <end position="77"/>
    </location>
</feature>
<dbReference type="KEGG" id="lmoi:VV02_07700"/>